<evidence type="ECO:0000313" key="2">
    <source>
        <dbReference type="EMBL" id="SMQ52923.1"/>
    </source>
</evidence>
<proteinExistence type="predicted"/>
<accession>A0A1X7RZR9</accession>
<evidence type="ECO:0000313" key="3">
    <source>
        <dbReference type="Proteomes" id="UP000215127"/>
    </source>
</evidence>
<keyword evidence="3" id="KW-1185">Reference proteome</keyword>
<organism evidence="2 3">
    <name type="scientific">Zymoseptoria tritici (strain ST99CH_3D7)</name>
    <dbReference type="NCBI Taxonomy" id="1276538"/>
    <lineage>
        <taxon>Eukaryota</taxon>
        <taxon>Fungi</taxon>
        <taxon>Dikarya</taxon>
        <taxon>Ascomycota</taxon>
        <taxon>Pezizomycotina</taxon>
        <taxon>Dothideomycetes</taxon>
        <taxon>Dothideomycetidae</taxon>
        <taxon>Mycosphaerellales</taxon>
        <taxon>Mycosphaerellaceae</taxon>
        <taxon>Zymoseptoria</taxon>
    </lineage>
</organism>
<reference evidence="2 3" key="1">
    <citation type="submission" date="2016-06" db="EMBL/GenBank/DDBJ databases">
        <authorList>
            <person name="Kjaerup R.B."/>
            <person name="Dalgaard T.S."/>
            <person name="Juul-Madsen H.R."/>
        </authorList>
    </citation>
    <scope>NUCLEOTIDE SEQUENCE [LARGE SCALE GENOMIC DNA]</scope>
</reference>
<name>A0A1X7RZR9_ZYMT9</name>
<keyword evidence="1" id="KW-0175">Coiled coil</keyword>
<feature type="coiled-coil region" evidence="1">
    <location>
        <begin position="274"/>
        <end position="304"/>
    </location>
</feature>
<gene>
    <name evidence="2" type="ORF">ZT3D7_G8076</name>
</gene>
<dbReference type="EMBL" id="LT853698">
    <property type="protein sequence ID" value="SMQ52923.1"/>
    <property type="molecule type" value="Genomic_DNA"/>
</dbReference>
<evidence type="ECO:0000256" key="1">
    <source>
        <dbReference type="SAM" id="Coils"/>
    </source>
</evidence>
<sequence>MPPEILSKIQAELFVDMHIIVQKKKYYFHDSDQLQTTVLNLAEWKEALGMRQVCHQMKLIFDDALSRAKREGSIRLLLDMKAHKQRPSKPVANNPLCCGVPMRVLNTFPQIDVHCPYLFSTEGPHVENEAVLQNVKAVFALPPPGSVVQHHIHDVLLSLKGKIVRSTASTHSRTAIDFAIKSVSYAVTHPDVAAKQYMPYLSPLTSSGLYKLGRLFTKHAGELVESHYKVMHPGADVSLQVASHTTTMQQLSSLHTTEAPGALQAKGNVRSAAIVEAEKQRKAKAEAKVKAEQAEAKEEKVKQDEWMRVHDCKKLGCKKAHDVNDLPPFSSRHNWLWND</sequence>
<protein>
    <submittedName>
        <fullName evidence="2">Uncharacterized protein</fullName>
    </submittedName>
</protein>
<dbReference type="AlphaFoldDB" id="A0A1X7RZR9"/>
<dbReference type="Proteomes" id="UP000215127">
    <property type="component" value="Chromosome 7"/>
</dbReference>